<dbReference type="PANTHER" id="PTHR31636">
    <property type="entry name" value="OSJNBA0084A10.13 PROTEIN-RELATED"/>
    <property type="match status" value="1"/>
</dbReference>
<keyword evidence="2" id="KW-0804">Transcription</keyword>
<evidence type="ECO:0000256" key="2">
    <source>
        <dbReference type="ARBA" id="ARBA00023163"/>
    </source>
</evidence>
<comment type="similarity">
    <text evidence="3">Belongs to the GRAS family.</text>
</comment>
<accession>A0A1D1Y006</accession>
<sequence>MSSVLCSPERPTHQGHRRRKHGAGGAGLEVSVGTVAAGYNILAAHPFPHLSTWDLSLPVWSSPPLLESSTECKRSRVTVGGGGGGGGAAGDEPADGATPRKLKWDEVKALYAESVRECVSEEEGDGGGGDATDDGTLLVQQLIACAEAVACRDRVHSAALLGGLCKGAPVHGSPFQRVASCFIQGLKDRLLLTQQSGSGAGPSAVAGVPATIPPEKKEEGLVLAYQLCPYIQFGHLVANGSIMEALEGESYVHVVDLGLSQGLPAGDQWRQLVDGLVARPGSPPRRVRITGVGGDPDLMGSVGRELEAYAGRLGLHLEFTAVDGALESLTPESFEVAEGEALAVSSVFHLHRVVKESRGALNAALRTIHGLRPRVLALVEQDAGHNGPFFLGRFMEALHYYAAVFDALDAALPRYDTRRARVEQFHFGEEIRNIVSCEGPARVERHERLEQWRRRMSRAGFQQVPAKAAARARRWLAETVACEGYTVAEEKGCLVLGWKTKPLVAASCWKC</sequence>
<dbReference type="AlphaFoldDB" id="A0A1D1Y006"/>
<name>A0A1D1Y006_9ARAE</name>
<feature type="region of interest" description="SAW" evidence="3">
    <location>
        <begin position="436"/>
        <end position="510"/>
    </location>
</feature>
<comment type="caution">
    <text evidence="3">Lacks conserved residue(s) required for the propagation of feature annotation.</text>
</comment>
<feature type="compositionally biased region" description="Gly residues" evidence="4">
    <location>
        <begin position="79"/>
        <end position="89"/>
    </location>
</feature>
<feature type="short sequence motif" description="VHIID" evidence="3">
    <location>
        <begin position="252"/>
        <end position="256"/>
    </location>
</feature>
<feature type="compositionally biased region" description="Basic residues" evidence="4">
    <location>
        <begin position="13"/>
        <end position="22"/>
    </location>
</feature>
<dbReference type="PROSITE" id="PS50985">
    <property type="entry name" value="GRAS"/>
    <property type="match status" value="1"/>
</dbReference>
<evidence type="ECO:0000256" key="1">
    <source>
        <dbReference type="ARBA" id="ARBA00023015"/>
    </source>
</evidence>
<feature type="region of interest" description="Disordered" evidence="4">
    <location>
        <begin position="76"/>
        <end position="99"/>
    </location>
</feature>
<reference evidence="5" key="1">
    <citation type="submission" date="2015-07" db="EMBL/GenBank/DDBJ databases">
        <title>Transcriptome Assembly of Anthurium amnicola.</title>
        <authorList>
            <person name="Suzuki J."/>
        </authorList>
    </citation>
    <scope>NUCLEOTIDE SEQUENCE</scope>
</reference>
<feature type="region of interest" description="PFYRE" evidence="3">
    <location>
        <begin position="342"/>
        <end position="433"/>
    </location>
</feature>
<organism evidence="5">
    <name type="scientific">Anthurium amnicola</name>
    <dbReference type="NCBI Taxonomy" id="1678845"/>
    <lineage>
        <taxon>Eukaryota</taxon>
        <taxon>Viridiplantae</taxon>
        <taxon>Streptophyta</taxon>
        <taxon>Embryophyta</taxon>
        <taxon>Tracheophyta</taxon>
        <taxon>Spermatophyta</taxon>
        <taxon>Magnoliopsida</taxon>
        <taxon>Liliopsida</taxon>
        <taxon>Araceae</taxon>
        <taxon>Pothoideae</taxon>
        <taxon>Potheae</taxon>
        <taxon>Anthurium</taxon>
    </lineage>
</organism>
<gene>
    <name evidence="5" type="primary">RGL2</name>
    <name evidence="5" type="ORF">g.35114</name>
</gene>
<evidence type="ECO:0000256" key="4">
    <source>
        <dbReference type="SAM" id="MobiDB-lite"/>
    </source>
</evidence>
<protein>
    <submittedName>
        <fullName evidence="5">DELLA protein RGL2</fullName>
    </submittedName>
</protein>
<dbReference type="InterPro" id="IPR005202">
    <property type="entry name" value="TF_GRAS"/>
</dbReference>
<keyword evidence="1" id="KW-0805">Transcription regulation</keyword>
<evidence type="ECO:0000256" key="3">
    <source>
        <dbReference type="PROSITE-ProRule" id="PRU01191"/>
    </source>
</evidence>
<evidence type="ECO:0000313" key="5">
    <source>
        <dbReference type="EMBL" id="JAT47954.1"/>
    </source>
</evidence>
<feature type="region of interest" description="Disordered" evidence="4">
    <location>
        <begin position="1"/>
        <end position="25"/>
    </location>
</feature>
<dbReference type="EMBL" id="GDJX01019982">
    <property type="protein sequence ID" value="JAT47954.1"/>
    <property type="molecule type" value="Transcribed_RNA"/>
</dbReference>
<proteinExistence type="inferred from homology"/>
<dbReference type="Pfam" id="PF03514">
    <property type="entry name" value="GRAS"/>
    <property type="match status" value="1"/>
</dbReference>
<feature type="region of interest" description="Leucine repeat II (LRII)" evidence="3">
    <location>
        <begin position="301"/>
        <end position="333"/>
    </location>
</feature>